<feature type="compositionally biased region" description="Acidic residues" evidence="2">
    <location>
        <begin position="969"/>
        <end position="978"/>
    </location>
</feature>
<name>A0A8H3Z3Z4_VENIN</name>
<accession>A0A8H3Z3Z4</accession>
<evidence type="ECO:0000313" key="4">
    <source>
        <dbReference type="Proteomes" id="UP000490939"/>
    </source>
</evidence>
<evidence type="ECO:0000256" key="1">
    <source>
        <dbReference type="SAM" id="Coils"/>
    </source>
</evidence>
<dbReference type="EMBL" id="WNWR01000293">
    <property type="protein sequence ID" value="KAE9984474.1"/>
    <property type="molecule type" value="Genomic_DNA"/>
</dbReference>
<keyword evidence="4" id="KW-1185">Reference proteome</keyword>
<feature type="coiled-coil region" evidence="1">
    <location>
        <begin position="749"/>
        <end position="819"/>
    </location>
</feature>
<evidence type="ECO:0000313" key="3">
    <source>
        <dbReference type="EMBL" id="KAE9984474.1"/>
    </source>
</evidence>
<gene>
    <name evidence="3" type="ORF">EG327_005003</name>
</gene>
<feature type="region of interest" description="Disordered" evidence="2">
    <location>
        <begin position="568"/>
        <end position="638"/>
    </location>
</feature>
<feature type="compositionally biased region" description="Polar residues" evidence="2">
    <location>
        <begin position="947"/>
        <end position="956"/>
    </location>
</feature>
<protein>
    <submittedName>
        <fullName evidence="3">Uncharacterized protein</fullName>
    </submittedName>
</protein>
<organism evidence="3 4">
    <name type="scientific">Venturia inaequalis</name>
    <name type="common">Apple scab fungus</name>
    <dbReference type="NCBI Taxonomy" id="5025"/>
    <lineage>
        <taxon>Eukaryota</taxon>
        <taxon>Fungi</taxon>
        <taxon>Dikarya</taxon>
        <taxon>Ascomycota</taxon>
        <taxon>Pezizomycotina</taxon>
        <taxon>Dothideomycetes</taxon>
        <taxon>Pleosporomycetidae</taxon>
        <taxon>Venturiales</taxon>
        <taxon>Venturiaceae</taxon>
        <taxon>Venturia</taxon>
    </lineage>
</organism>
<evidence type="ECO:0000256" key="2">
    <source>
        <dbReference type="SAM" id="MobiDB-lite"/>
    </source>
</evidence>
<dbReference type="CDD" id="cd06503">
    <property type="entry name" value="ATP-synt_Fo_b"/>
    <property type="match status" value="1"/>
</dbReference>
<keyword evidence="1" id="KW-0175">Coiled coil</keyword>
<feature type="compositionally biased region" description="Acidic residues" evidence="2">
    <location>
        <begin position="908"/>
        <end position="937"/>
    </location>
</feature>
<proteinExistence type="predicted"/>
<reference evidence="3 4" key="1">
    <citation type="submission" date="2019-07" db="EMBL/GenBank/DDBJ databases">
        <title>Venturia inaequalis Genome Resource.</title>
        <authorList>
            <person name="Lichtner F.J."/>
        </authorList>
    </citation>
    <scope>NUCLEOTIDE SEQUENCE [LARGE SCALE GENOMIC DNA]</scope>
    <source>
        <strain evidence="3 4">DMI_063113</strain>
    </source>
</reference>
<comment type="caution">
    <text evidence="3">The sequence shown here is derived from an EMBL/GenBank/DDBJ whole genome shotgun (WGS) entry which is preliminary data.</text>
</comment>
<dbReference type="Proteomes" id="UP000490939">
    <property type="component" value="Unassembled WGS sequence"/>
</dbReference>
<sequence>MATPACSSKYYSTSGHTKGSVIQPNSILTGQSQNSVALGWNQASAVQQGNTISSLLPLASNQPLQAPNLVADGSEILARLAWHRAQLNPPPYMESQKAAQSRPIAASSASVVTNHYLYAGGPISAPIVKLPKKSLRKPRLPRKQRLSKVCTPHVNVSRSNSPNLSHEHTFANHGNHHRVAQSSRPHCQSDPEINMLRPCAHQQSNFLNMQTEQLNTLNMQTHQSNTLNMQTHQSSMPNIPMQQSNMSNMQPQQSNMLNMPTQQPNIIFSMQLQQSNMSNMPTQQFNTLNMQTPQSNMSNMPTQQFNTLNMQTPQFNMSNMPTQQFNTLNMQTPQFNMSNMPTQQFNTLNMQTPQSYMHNTMQQSNTSNMQTPQSNMHNTMQQSNMRSMPTQQSNSLNMQITPQQEVQQQAPGGPSRFNEAYKIMLEHNVKPAMRDWKKYTIGHIRRLEQQIPGRSQNLSRYYHLGKFSLLQHQTLQGIVKWEEINITKLGNHMMQLSSQLLEWRSRQSNKNVHNRPHPHTMTFEQLDHEVYQDLTMSPAERSRHTRCKNQLCLYQLPSQVEQIQNGGVMQPHTAARPAEKRKHAENDEGAEEQPSSKRPRIQPVSNTYSPSDHSHTGFPQPKVNTSAQVDNGLLTPESMSSPGVEMHNFVDHVQPKVNTSAQVNNGLLTPESMPSPGVEMHNFVDHVQPQFQHQHRQTEHLEAEKPKAIQIEADQIRQAEEAPTYQQVRDERKRKNDAMHKAFLAREAIKQEAEAVKQKEAENERLAKLKREAEIAAVERKKAAQENATKLAEQERKKAEKAKLEADRLKAENDRQLRLAEEKAAAPRLCDSCQVFAEELHDYNKDIAVLEVQHAKLHSPLLRNRIQKQIEAYKHDIRQLAENSDLKIQDDGKFEPYWQCKHFMQVESELEQDDNDDDDNDSSSLSGDDEDGGDNDDDTSHNHANNESEGTSTANDTIELDQPNSVDDERPENEDEYDFEAEFAHYLDESGD</sequence>
<feature type="region of interest" description="Disordered" evidence="2">
    <location>
        <begin position="908"/>
        <end position="978"/>
    </location>
</feature>
<dbReference type="AlphaFoldDB" id="A0A8H3Z3Z4"/>